<sequence length="335" mass="36919">MIKVGIIGGGRIGQIHAKAISKLEGAKVVAIADAFMNDETKMKIANNGNIKFFKSHEEMLEKADLDAVYICSPTSEHVKHAKDSIKAKKHVFCEKPVSFNLDEIKAINKLVDESGKVFMVGHNRRFDHNFMALKDAIKSGKVGDVYQLKISSRDPGLPPIQYIEKSGGLFMDMMIHDLDMSLNLINKKPISIYATGAALVNPEIKKVGDIDTAIVTITFEDNTMAVIDNCRLAKYGYDQRAEVHGSLGSAQIGNEKPSTLIVSNENGVTSEKPLHFFLERYMKSYENEAVNFIDSINGNDKPKATITDAYNAVLLAKAAAISLKEKRVVNLSELD</sequence>
<organism evidence="5 6">
    <name type="scientific">Mycoplasma testudineum</name>
    <dbReference type="NCBI Taxonomy" id="244584"/>
    <lineage>
        <taxon>Bacteria</taxon>
        <taxon>Bacillati</taxon>
        <taxon>Mycoplasmatota</taxon>
        <taxon>Mollicutes</taxon>
        <taxon>Mycoplasmataceae</taxon>
        <taxon>Mycoplasma</taxon>
    </lineage>
</organism>
<keyword evidence="2" id="KW-0560">Oxidoreductase</keyword>
<dbReference type="AlphaFoldDB" id="A0A4V3C2S1"/>
<keyword evidence="6" id="KW-1185">Reference proteome</keyword>
<evidence type="ECO:0000259" key="3">
    <source>
        <dbReference type="Pfam" id="PF01408"/>
    </source>
</evidence>
<dbReference type="PANTHER" id="PTHR42840">
    <property type="entry name" value="NAD(P)-BINDING ROSSMANN-FOLD SUPERFAMILY PROTEIN-RELATED"/>
    <property type="match status" value="1"/>
</dbReference>
<dbReference type="SUPFAM" id="SSF55347">
    <property type="entry name" value="Glyceraldehyde-3-phosphate dehydrogenase-like, C-terminal domain"/>
    <property type="match status" value="1"/>
</dbReference>
<evidence type="ECO:0000256" key="2">
    <source>
        <dbReference type="ARBA" id="ARBA00023002"/>
    </source>
</evidence>
<name>A0A4V3C2S1_9MOLU</name>
<dbReference type="InterPro" id="IPR000683">
    <property type="entry name" value="Gfo/Idh/MocA-like_OxRdtase_N"/>
</dbReference>
<dbReference type="InterPro" id="IPR055170">
    <property type="entry name" value="GFO_IDH_MocA-like_dom"/>
</dbReference>
<gene>
    <name evidence="5" type="ORF">EI74_0839</name>
</gene>
<reference evidence="5 6" key="1">
    <citation type="submission" date="2019-03" db="EMBL/GenBank/DDBJ databases">
        <title>Genomic Encyclopedia of Archaeal and Bacterial Type Strains, Phase II (KMG-II): from individual species to whole genera.</title>
        <authorList>
            <person name="Goeker M."/>
        </authorList>
    </citation>
    <scope>NUCLEOTIDE SEQUENCE [LARGE SCALE GENOMIC DNA]</scope>
    <source>
        <strain evidence="5 6">ATCC 700618</strain>
    </source>
</reference>
<dbReference type="Gene3D" id="3.30.360.10">
    <property type="entry name" value="Dihydrodipicolinate Reductase, domain 2"/>
    <property type="match status" value="1"/>
</dbReference>
<dbReference type="Pfam" id="PF22725">
    <property type="entry name" value="GFO_IDH_MocA_C3"/>
    <property type="match status" value="1"/>
</dbReference>
<dbReference type="GO" id="GO:0000166">
    <property type="term" value="F:nucleotide binding"/>
    <property type="evidence" value="ECO:0007669"/>
    <property type="project" value="InterPro"/>
</dbReference>
<dbReference type="Pfam" id="PF01408">
    <property type="entry name" value="GFO_IDH_MocA"/>
    <property type="match status" value="1"/>
</dbReference>
<dbReference type="EMBL" id="SNWN01000017">
    <property type="protein sequence ID" value="TDO18959.1"/>
    <property type="molecule type" value="Genomic_DNA"/>
</dbReference>
<dbReference type="InterPro" id="IPR036291">
    <property type="entry name" value="NAD(P)-bd_dom_sf"/>
</dbReference>
<dbReference type="RefSeq" id="WP_094254979.1">
    <property type="nucleotide sequence ID" value="NZ_NNCE01000009.1"/>
</dbReference>
<feature type="domain" description="GFO/IDH/MocA-like oxidoreductase" evidence="4">
    <location>
        <begin position="130"/>
        <end position="250"/>
    </location>
</feature>
<feature type="domain" description="Gfo/Idh/MocA-like oxidoreductase N-terminal" evidence="3">
    <location>
        <begin position="2"/>
        <end position="122"/>
    </location>
</feature>
<dbReference type="Gene3D" id="3.40.50.720">
    <property type="entry name" value="NAD(P)-binding Rossmann-like Domain"/>
    <property type="match status" value="1"/>
</dbReference>
<evidence type="ECO:0000313" key="5">
    <source>
        <dbReference type="EMBL" id="TDO18959.1"/>
    </source>
</evidence>
<accession>A0A4V3C2S1</accession>
<dbReference type="NCBIfam" id="TIGR04380">
    <property type="entry name" value="myo_inos_iolG"/>
    <property type="match status" value="1"/>
</dbReference>
<dbReference type="SUPFAM" id="SSF51735">
    <property type="entry name" value="NAD(P)-binding Rossmann-fold domains"/>
    <property type="match status" value="1"/>
</dbReference>
<dbReference type="Proteomes" id="UP000295518">
    <property type="component" value="Unassembled WGS sequence"/>
</dbReference>
<evidence type="ECO:0000259" key="4">
    <source>
        <dbReference type="Pfam" id="PF22725"/>
    </source>
</evidence>
<dbReference type="InterPro" id="IPR030827">
    <property type="entry name" value="Myo_inos_IolG"/>
</dbReference>
<evidence type="ECO:0000256" key="1">
    <source>
        <dbReference type="ARBA" id="ARBA00010928"/>
    </source>
</evidence>
<dbReference type="OrthoDB" id="251184at2"/>
<comment type="caution">
    <text evidence="5">The sequence shown here is derived from an EMBL/GenBank/DDBJ whole genome shotgun (WGS) entry which is preliminary data.</text>
</comment>
<dbReference type="PANTHER" id="PTHR42840:SF3">
    <property type="entry name" value="BINDING ROSSMANN FOLD OXIDOREDUCTASE, PUTATIVE (AFU_ORTHOLOGUE AFUA_2G10240)-RELATED"/>
    <property type="match status" value="1"/>
</dbReference>
<comment type="similarity">
    <text evidence="1">Belongs to the Gfo/Idh/MocA family.</text>
</comment>
<proteinExistence type="inferred from homology"/>
<dbReference type="GO" id="GO:0016491">
    <property type="term" value="F:oxidoreductase activity"/>
    <property type="evidence" value="ECO:0007669"/>
    <property type="project" value="UniProtKB-KW"/>
</dbReference>
<evidence type="ECO:0000313" key="6">
    <source>
        <dbReference type="Proteomes" id="UP000295518"/>
    </source>
</evidence>
<protein>
    <submittedName>
        <fullName evidence="5">Myo-inositol 2-dehydrogenase</fullName>
    </submittedName>
</protein>